<sequence length="328" mass="36158">MATATFAAANRLLPKPLDLEITIVSAKHLKNVSWRTGDLHPYVIFWLHPDRRFATKSDDSNSTKPVWNERFVIPLPSAPSAAALTLEIFHAIPSNTPKPLVGTLRVPLADLPDPENPNRIRTFDLRRPSGRLNGKIRLKLALRERPLPDYQNTPHPQFYYNNTPPPSSYGRMPLTPSPYGPYGSYGSLPNPPPPPVASLPSPYRMSTLPNEYRYVSQPDPYSVTHQAGYSSHPPPPPPAIERQFSYVGGGGGGGITGPMDYAQYDKKPSSVKMGSGYGSSSGGITRGLAGLAIDEGVRYEDGRISDRFESDIGIQKPDNYAYNRRVDY</sequence>
<dbReference type="SMART" id="SM00239">
    <property type="entry name" value="C2"/>
    <property type="match status" value="1"/>
</dbReference>
<evidence type="ECO:0000313" key="4">
    <source>
        <dbReference type="Proteomes" id="UP001408789"/>
    </source>
</evidence>
<dbReference type="PROSITE" id="PS50004">
    <property type="entry name" value="C2"/>
    <property type="match status" value="1"/>
</dbReference>
<name>A0AAP0CUX7_9ASTR</name>
<dbReference type="PANTHER" id="PTHR32246:SF68">
    <property type="entry name" value="OS01G0853800 PROTEIN"/>
    <property type="match status" value="1"/>
</dbReference>
<evidence type="ECO:0000313" key="3">
    <source>
        <dbReference type="EMBL" id="KAK9059724.1"/>
    </source>
</evidence>
<accession>A0AAP0CUX7</accession>
<dbReference type="EMBL" id="JBCNJP010000020">
    <property type="protein sequence ID" value="KAK9059724.1"/>
    <property type="molecule type" value="Genomic_DNA"/>
</dbReference>
<evidence type="ECO:0000256" key="1">
    <source>
        <dbReference type="SAM" id="MobiDB-lite"/>
    </source>
</evidence>
<proteinExistence type="predicted"/>
<gene>
    <name evidence="3" type="ORF">SSX86_020428</name>
</gene>
<dbReference type="SUPFAM" id="SSF49562">
    <property type="entry name" value="C2 domain (Calcium/lipid-binding domain, CaLB)"/>
    <property type="match status" value="1"/>
</dbReference>
<dbReference type="Proteomes" id="UP001408789">
    <property type="component" value="Unassembled WGS sequence"/>
</dbReference>
<organism evidence="3 4">
    <name type="scientific">Deinandra increscens subsp. villosa</name>
    <dbReference type="NCBI Taxonomy" id="3103831"/>
    <lineage>
        <taxon>Eukaryota</taxon>
        <taxon>Viridiplantae</taxon>
        <taxon>Streptophyta</taxon>
        <taxon>Embryophyta</taxon>
        <taxon>Tracheophyta</taxon>
        <taxon>Spermatophyta</taxon>
        <taxon>Magnoliopsida</taxon>
        <taxon>eudicotyledons</taxon>
        <taxon>Gunneridae</taxon>
        <taxon>Pentapetalae</taxon>
        <taxon>asterids</taxon>
        <taxon>campanulids</taxon>
        <taxon>Asterales</taxon>
        <taxon>Asteraceae</taxon>
        <taxon>Asteroideae</taxon>
        <taxon>Heliantheae alliance</taxon>
        <taxon>Madieae</taxon>
        <taxon>Madiinae</taxon>
        <taxon>Deinandra</taxon>
    </lineage>
</organism>
<dbReference type="CDD" id="cd04051">
    <property type="entry name" value="C2_SRC2_like"/>
    <property type="match status" value="1"/>
</dbReference>
<dbReference type="InterPro" id="IPR000008">
    <property type="entry name" value="C2_dom"/>
</dbReference>
<dbReference type="AlphaFoldDB" id="A0AAP0CUX7"/>
<dbReference type="Gene3D" id="2.60.40.150">
    <property type="entry name" value="C2 domain"/>
    <property type="match status" value="1"/>
</dbReference>
<dbReference type="GO" id="GO:0006952">
    <property type="term" value="P:defense response"/>
    <property type="evidence" value="ECO:0007669"/>
    <property type="project" value="InterPro"/>
</dbReference>
<dbReference type="InterPro" id="IPR044750">
    <property type="entry name" value="C2_SRC2/BAP"/>
</dbReference>
<dbReference type="InterPro" id="IPR035892">
    <property type="entry name" value="C2_domain_sf"/>
</dbReference>
<feature type="region of interest" description="Disordered" evidence="1">
    <location>
        <begin position="147"/>
        <end position="175"/>
    </location>
</feature>
<dbReference type="Pfam" id="PF00168">
    <property type="entry name" value="C2"/>
    <property type="match status" value="1"/>
</dbReference>
<feature type="compositionally biased region" description="Polar residues" evidence="1">
    <location>
        <begin position="150"/>
        <end position="162"/>
    </location>
</feature>
<dbReference type="PANTHER" id="PTHR32246">
    <property type="entry name" value="INGRESSION PROTEIN FIC1"/>
    <property type="match status" value="1"/>
</dbReference>
<feature type="domain" description="C2" evidence="2">
    <location>
        <begin position="1"/>
        <end position="121"/>
    </location>
</feature>
<reference evidence="3 4" key="1">
    <citation type="submission" date="2024-04" db="EMBL/GenBank/DDBJ databases">
        <title>The reference genome of an endangered Asteraceae, Deinandra increscens subsp. villosa, native to the Central Coast of California.</title>
        <authorList>
            <person name="Guilliams M."/>
            <person name="Hasenstab-Lehman K."/>
            <person name="Meyer R."/>
            <person name="Mcevoy S."/>
        </authorList>
    </citation>
    <scope>NUCLEOTIDE SEQUENCE [LARGE SCALE GENOMIC DNA]</scope>
    <source>
        <tissue evidence="3">Leaf</tissue>
    </source>
</reference>
<keyword evidence="4" id="KW-1185">Reference proteome</keyword>
<comment type="caution">
    <text evidence="3">The sequence shown here is derived from an EMBL/GenBank/DDBJ whole genome shotgun (WGS) entry which is preliminary data.</text>
</comment>
<evidence type="ECO:0000259" key="2">
    <source>
        <dbReference type="PROSITE" id="PS50004"/>
    </source>
</evidence>
<protein>
    <recommendedName>
        <fullName evidence="2">C2 domain-containing protein</fullName>
    </recommendedName>
</protein>